<feature type="domain" description="Sialate O-acetylesterase" evidence="3">
    <location>
        <begin position="37"/>
        <end position="206"/>
    </location>
</feature>
<dbReference type="EMBL" id="JAGFBR010000009">
    <property type="protein sequence ID" value="KAH0462339.1"/>
    <property type="molecule type" value="Genomic_DNA"/>
</dbReference>
<dbReference type="GO" id="GO:0016787">
    <property type="term" value="F:hydrolase activity"/>
    <property type="evidence" value="ECO:0007669"/>
    <property type="project" value="UniProtKB-KW"/>
</dbReference>
<comment type="caution">
    <text evidence="4">The sequence shown here is derived from an EMBL/GenBank/DDBJ whole genome shotgun (WGS) entry which is preliminary data.</text>
</comment>
<accession>A0AAV7H2R1</accession>
<feature type="compositionally biased region" description="Pro residues" evidence="2">
    <location>
        <begin position="1"/>
        <end position="25"/>
    </location>
</feature>
<organism evidence="4 5">
    <name type="scientific">Dendrobium chrysotoxum</name>
    <name type="common">Orchid</name>
    <dbReference type="NCBI Taxonomy" id="161865"/>
    <lineage>
        <taxon>Eukaryota</taxon>
        <taxon>Viridiplantae</taxon>
        <taxon>Streptophyta</taxon>
        <taxon>Embryophyta</taxon>
        <taxon>Tracheophyta</taxon>
        <taxon>Spermatophyta</taxon>
        <taxon>Magnoliopsida</taxon>
        <taxon>Liliopsida</taxon>
        <taxon>Asparagales</taxon>
        <taxon>Orchidaceae</taxon>
        <taxon>Epidendroideae</taxon>
        <taxon>Malaxideae</taxon>
        <taxon>Dendrobiinae</taxon>
        <taxon>Dendrobium</taxon>
    </lineage>
</organism>
<dbReference type="PANTHER" id="PTHR31988:SF19">
    <property type="entry name" value="9-O-ACETYL-N-ACETYLNEURAMINIC ACID DEACETYLASE-RELATED"/>
    <property type="match status" value="1"/>
</dbReference>
<feature type="region of interest" description="Disordered" evidence="2">
    <location>
        <begin position="1"/>
        <end position="38"/>
    </location>
</feature>
<dbReference type="Gene3D" id="3.40.50.1110">
    <property type="entry name" value="SGNH hydrolase"/>
    <property type="match status" value="1"/>
</dbReference>
<dbReference type="Pfam" id="PF03629">
    <property type="entry name" value="SASA"/>
    <property type="match status" value="1"/>
</dbReference>
<dbReference type="SUPFAM" id="SSF52266">
    <property type="entry name" value="SGNH hydrolase"/>
    <property type="match status" value="1"/>
</dbReference>
<dbReference type="InterPro" id="IPR052940">
    <property type="entry name" value="Carb_Esterase_6"/>
</dbReference>
<evidence type="ECO:0000313" key="4">
    <source>
        <dbReference type="EMBL" id="KAH0462339.1"/>
    </source>
</evidence>
<dbReference type="Proteomes" id="UP000775213">
    <property type="component" value="Unassembled WGS sequence"/>
</dbReference>
<evidence type="ECO:0000313" key="5">
    <source>
        <dbReference type="Proteomes" id="UP000775213"/>
    </source>
</evidence>
<dbReference type="AlphaFoldDB" id="A0AAV7H2R1"/>
<protein>
    <recommendedName>
        <fullName evidence="3">Sialate O-acetylesterase domain-containing protein</fullName>
    </recommendedName>
</protein>
<sequence>MPPGAPTRPSSASPPPTPGSPPPSHSIPILTSQSPAERSQPRIPFAHALLSFYPPGAEIGLVPCAGGGSTLTDWARGSRLYSQLVRRTKESVYGGGCEIKAVIWFHGKSDALSEEATATAAYGSRMKKFIGDLRCELGLPSLSFIQVAISWGDEGLVEKVREAQLGMDLTGVICVDSLGLQLNDDGIHLTTQGQIELGRMLTEAYVYNFVRPTQQ</sequence>
<evidence type="ECO:0000256" key="2">
    <source>
        <dbReference type="SAM" id="MobiDB-lite"/>
    </source>
</evidence>
<evidence type="ECO:0000256" key="1">
    <source>
        <dbReference type="ARBA" id="ARBA00022801"/>
    </source>
</evidence>
<evidence type="ECO:0000259" key="3">
    <source>
        <dbReference type="Pfam" id="PF03629"/>
    </source>
</evidence>
<dbReference type="InterPro" id="IPR036514">
    <property type="entry name" value="SGNH_hydro_sf"/>
</dbReference>
<reference evidence="4 5" key="1">
    <citation type="journal article" date="2021" name="Hortic Res">
        <title>Chromosome-scale assembly of the Dendrobium chrysotoxum genome enhances the understanding of orchid evolution.</title>
        <authorList>
            <person name="Zhang Y."/>
            <person name="Zhang G.Q."/>
            <person name="Zhang D."/>
            <person name="Liu X.D."/>
            <person name="Xu X.Y."/>
            <person name="Sun W.H."/>
            <person name="Yu X."/>
            <person name="Zhu X."/>
            <person name="Wang Z.W."/>
            <person name="Zhao X."/>
            <person name="Zhong W.Y."/>
            <person name="Chen H."/>
            <person name="Yin W.L."/>
            <person name="Huang T."/>
            <person name="Niu S.C."/>
            <person name="Liu Z.J."/>
        </authorList>
    </citation>
    <scope>NUCLEOTIDE SEQUENCE [LARGE SCALE GENOMIC DNA]</scope>
    <source>
        <strain evidence="4">Lindl</strain>
    </source>
</reference>
<dbReference type="InterPro" id="IPR005181">
    <property type="entry name" value="SASA"/>
</dbReference>
<dbReference type="PANTHER" id="PTHR31988">
    <property type="entry name" value="ESTERASE, PUTATIVE (DUF303)-RELATED"/>
    <property type="match status" value="1"/>
</dbReference>
<keyword evidence="5" id="KW-1185">Reference proteome</keyword>
<gene>
    <name evidence="4" type="ORF">IEQ34_009914</name>
</gene>
<name>A0AAV7H2R1_DENCH</name>
<keyword evidence="1" id="KW-0378">Hydrolase</keyword>
<proteinExistence type="predicted"/>